<proteinExistence type="predicted"/>
<sequence>MSNAWLENLVTPEEEREFAEQGYMVIEDAIPQDLVERATQVVDRLTADQKAKEGLGPSDGINIFDFIGKDDVFLELLDYPTTFPKVMGILGWNIQLYHSHTIITPPNAVSGPGQQGLNWHKDSGRLNNELETDPQPRISLKVAFFLTDTTELGRANLYVIPGSHLLNKLPVDEDKKPKGGIAVRAKPGDAVFFDRRIWHASSPNTSEMTRKVLFYGYSYRWLRPRDDMTVDHVMGRIDPIRQQLLGAAPSGWHGYSSPKPEDVPLRAWMQEQEGANGAD</sequence>
<dbReference type="Gene3D" id="2.60.120.620">
    <property type="entry name" value="q2cbj1_9rhob like domain"/>
    <property type="match status" value="1"/>
</dbReference>
<dbReference type="PANTHER" id="PTHR20883">
    <property type="entry name" value="PHYTANOYL-COA DIOXYGENASE DOMAIN CONTAINING 1"/>
    <property type="match status" value="1"/>
</dbReference>
<dbReference type="PANTHER" id="PTHR20883:SF48">
    <property type="entry name" value="ECTOINE DIOXYGENASE"/>
    <property type="match status" value="1"/>
</dbReference>
<protein>
    <submittedName>
        <fullName evidence="2">Phytanoyl-CoA dioxygenase family protein</fullName>
    </submittedName>
</protein>
<dbReference type="InterPro" id="IPR008775">
    <property type="entry name" value="Phytyl_CoA_dOase-like"/>
</dbReference>
<dbReference type="Pfam" id="PF05721">
    <property type="entry name" value="PhyH"/>
    <property type="match status" value="1"/>
</dbReference>
<dbReference type="GO" id="GO:0016706">
    <property type="term" value="F:2-oxoglutarate-dependent dioxygenase activity"/>
    <property type="evidence" value="ECO:0007669"/>
    <property type="project" value="UniProtKB-ARBA"/>
</dbReference>
<gene>
    <name evidence="2" type="ORF">F4Y42_08335</name>
</gene>
<organism evidence="2">
    <name type="scientific">Caldilineaceae bacterium SB0664_bin_27</name>
    <dbReference type="NCBI Taxonomy" id="2605260"/>
    <lineage>
        <taxon>Bacteria</taxon>
        <taxon>Bacillati</taxon>
        <taxon>Chloroflexota</taxon>
        <taxon>Caldilineae</taxon>
        <taxon>Caldilineales</taxon>
        <taxon>Caldilineaceae</taxon>
    </lineage>
</organism>
<comment type="caution">
    <text evidence="2">The sequence shown here is derived from an EMBL/GenBank/DDBJ whole genome shotgun (WGS) entry which is preliminary data.</text>
</comment>
<feature type="region of interest" description="Disordered" evidence="1">
    <location>
        <begin position="249"/>
        <end position="279"/>
    </location>
</feature>
<reference evidence="2" key="1">
    <citation type="submission" date="2019-09" db="EMBL/GenBank/DDBJ databases">
        <title>Characterisation of the sponge microbiome using genome-centric metagenomics.</title>
        <authorList>
            <person name="Engelberts J.P."/>
            <person name="Robbins S.J."/>
            <person name="De Goeij J.M."/>
            <person name="Aranda M."/>
            <person name="Bell S.C."/>
            <person name="Webster N.S."/>
        </authorList>
    </citation>
    <scope>NUCLEOTIDE SEQUENCE</scope>
    <source>
        <strain evidence="2">SB0664_bin_27</strain>
    </source>
</reference>
<accession>A0A6B0YR26</accession>
<keyword evidence="2" id="KW-0223">Dioxygenase</keyword>
<evidence type="ECO:0000256" key="1">
    <source>
        <dbReference type="SAM" id="MobiDB-lite"/>
    </source>
</evidence>
<dbReference type="AlphaFoldDB" id="A0A6B0YR26"/>
<dbReference type="SUPFAM" id="SSF51197">
    <property type="entry name" value="Clavaminate synthase-like"/>
    <property type="match status" value="1"/>
</dbReference>
<name>A0A6B0YR26_9CHLR</name>
<evidence type="ECO:0000313" key="2">
    <source>
        <dbReference type="EMBL" id="MXY93440.1"/>
    </source>
</evidence>
<keyword evidence="2" id="KW-0560">Oxidoreductase</keyword>
<dbReference type="GO" id="GO:0005506">
    <property type="term" value="F:iron ion binding"/>
    <property type="evidence" value="ECO:0007669"/>
    <property type="project" value="UniProtKB-ARBA"/>
</dbReference>
<dbReference type="EMBL" id="VXRG01000067">
    <property type="protein sequence ID" value="MXY93440.1"/>
    <property type="molecule type" value="Genomic_DNA"/>
</dbReference>